<dbReference type="EMBL" id="BAABWN010000003">
    <property type="protein sequence ID" value="GAA6167296.1"/>
    <property type="molecule type" value="Genomic_DNA"/>
</dbReference>
<dbReference type="InterPro" id="IPR036390">
    <property type="entry name" value="WH_DNA-bd_sf"/>
</dbReference>
<feature type="domain" description="Cyclic nucleotide-binding" evidence="4">
    <location>
        <begin position="19"/>
        <end position="89"/>
    </location>
</feature>
<dbReference type="Pfam" id="PF13545">
    <property type="entry name" value="HTH_Crp_2"/>
    <property type="match status" value="1"/>
</dbReference>
<evidence type="ECO:0000259" key="5">
    <source>
        <dbReference type="PROSITE" id="PS51063"/>
    </source>
</evidence>
<dbReference type="CDD" id="cd00092">
    <property type="entry name" value="HTH_CRP"/>
    <property type="match status" value="1"/>
</dbReference>
<gene>
    <name evidence="6" type="ORF">NBRC116591_11060</name>
</gene>
<dbReference type="PROSITE" id="PS00042">
    <property type="entry name" value="HTH_CRP_1"/>
    <property type="match status" value="1"/>
</dbReference>
<evidence type="ECO:0000256" key="3">
    <source>
        <dbReference type="ARBA" id="ARBA00023163"/>
    </source>
</evidence>
<reference evidence="6 7" key="1">
    <citation type="submission" date="2024-04" db="EMBL/GenBank/DDBJ databases">
        <title>Draft genome sequence of Sessilibacter corallicola NBRC 116591.</title>
        <authorList>
            <person name="Miyakawa T."/>
            <person name="Kusuya Y."/>
            <person name="Miura T."/>
        </authorList>
    </citation>
    <scope>NUCLEOTIDE SEQUENCE [LARGE SCALE GENOMIC DNA]</scope>
    <source>
        <strain evidence="6 7">KU-00831-HH</strain>
    </source>
</reference>
<dbReference type="CDD" id="cd00038">
    <property type="entry name" value="CAP_ED"/>
    <property type="match status" value="1"/>
</dbReference>
<keyword evidence="1" id="KW-0805">Transcription regulation</keyword>
<dbReference type="SMART" id="SM00100">
    <property type="entry name" value="cNMP"/>
    <property type="match status" value="1"/>
</dbReference>
<dbReference type="PANTHER" id="PTHR24567:SF75">
    <property type="entry name" value="FUMARATE AND NITRATE REDUCTION REGULATORY PROTEIN"/>
    <property type="match status" value="1"/>
</dbReference>
<dbReference type="NCBIfam" id="NF008365">
    <property type="entry name" value="PRK11161.1"/>
    <property type="match status" value="1"/>
</dbReference>
<dbReference type="Proteomes" id="UP001465153">
    <property type="component" value="Unassembled WGS sequence"/>
</dbReference>
<evidence type="ECO:0000259" key="4">
    <source>
        <dbReference type="PROSITE" id="PS50042"/>
    </source>
</evidence>
<dbReference type="Gene3D" id="2.60.120.10">
    <property type="entry name" value="Jelly Rolls"/>
    <property type="match status" value="1"/>
</dbReference>
<dbReference type="SUPFAM" id="SSF46785">
    <property type="entry name" value="Winged helix' DNA-binding domain"/>
    <property type="match status" value="1"/>
</dbReference>
<keyword evidence="7" id="KW-1185">Reference proteome</keyword>
<dbReference type="SMART" id="SM00419">
    <property type="entry name" value="HTH_CRP"/>
    <property type="match status" value="1"/>
</dbReference>
<dbReference type="InterPro" id="IPR000595">
    <property type="entry name" value="cNMP-bd_dom"/>
</dbReference>
<proteinExistence type="predicted"/>
<evidence type="ECO:0000313" key="7">
    <source>
        <dbReference type="Proteomes" id="UP001465153"/>
    </source>
</evidence>
<organism evidence="6 7">
    <name type="scientific">Sessilibacter corallicola</name>
    <dbReference type="NCBI Taxonomy" id="2904075"/>
    <lineage>
        <taxon>Bacteria</taxon>
        <taxon>Pseudomonadati</taxon>
        <taxon>Pseudomonadota</taxon>
        <taxon>Gammaproteobacteria</taxon>
        <taxon>Cellvibrionales</taxon>
        <taxon>Cellvibrionaceae</taxon>
        <taxon>Sessilibacter</taxon>
    </lineage>
</organism>
<dbReference type="InterPro" id="IPR036388">
    <property type="entry name" value="WH-like_DNA-bd_sf"/>
</dbReference>
<dbReference type="InterPro" id="IPR014710">
    <property type="entry name" value="RmlC-like_jellyroll"/>
</dbReference>
<name>A0ABQ0A6N2_9GAMM</name>
<dbReference type="InterPro" id="IPR018335">
    <property type="entry name" value="Tscrpt_reg_HTH_Crp-type_CS"/>
</dbReference>
<dbReference type="SUPFAM" id="SSF51206">
    <property type="entry name" value="cAMP-binding domain-like"/>
    <property type="match status" value="1"/>
</dbReference>
<dbReference type="Gene3D" id="1.10.10.10">
    <property type="entry name" value="Winged helix-like DNA-binding domain superfamily/Winged helix DNA-binding domain"/>
    <property type="match status" value="1"/>
</dbReference>
<evidence type="ECO:0000313" key="6">
    <source>
        <dbReference type="EMBL" id="GAA6167296.1"/>
    </source>
</evidence>
<keyword evidence="2" id="KW-0238">DNA-binding</keyword>
<keyword evidence="3" id="KW-0804">Transcription</keyword>
<accession>A0ABQ0A6N2</accession>
<feature type="domain" description="HTH crp-type" evidence="5">
    <location>
        <begin position="153"/>
        <end position="226"/>
    </location>
</feature>
<dbReference type="PROSITE" id="PS51063">
    <property type="entry name" value="HTH_CRP_2"/>
    <property type="match status" value="1"/>
</dbReference>
<dbReference type="PRINTS" id="PR00034">
    <property type="entry name" value="HTHCRP"/>
</dbReference>
<dbReference type="PANTHER" id="PTHR24567">
    <property type="entry name" value="CRP FAMILY TRANSCRIPTIONAL REGULATORY PROTEIN"/>
    <property type="match status" value="1"/>
</dbReference>
<protein>
    <submittedName>
        <fullName evidence="6">FNR family transcription factor</fullName>
    </submittedName>
</protein>
<dbReference type="InterPro" id="IPR018490">
    <property type="entry name" value="cNMP-bd_dom_sf"/>
</dbReference>
<dbReference type="InterPro" id="IPR050397">
    <property type="entry name" value="Env_Response_Regulators"/>
</dbReference>
<evidence type="ECO:0000256" key="2">
    <source>
        <dbReference type="ARBA" id="ARBA00023125"/>
    </source>
</evidence>
<comment type="caution">
    <text evidence="6">The sequence shown here is derived from an EMBL/GenBank/DDBJ whole genome shotgun (WGS) entry which is preliminary data.</text>
</comment>
<dbReference type="PROSITE" id="PS50042">
    <property type="entry name" value="CNMP_BINDING_3"/>
    <property type="match status" value="1"/>
</dbReference>
<dbReference type="Pfam" id="PF00027">
    <property type="entry name" value="cNMP_binding"/>
    <property type="match status" value="1"/>
</dbReference>
<sequence length="250" mass="27568">MTVTSYVRCSNCAVSKFCLPHTLSSEDIGQLEGVVQQKRVLHAGETLYHTGDHFEGLFAISSGSFKSVVIATNGDSQITEFSFPGEILGFDAYHGKTHNSFAEALETSSVCFLPQAQLDLLSQKVPALQQQLYNLFSAEIQSNNEFLLMMGKRSAEDRLAALLINISSRYSQRGYSATHFRLSMSRTDIANYLGLTIETVSRLIRRFQKEGLIEVSQRDITIIDLVGLSELAGTHCTYEEHVPDASSGTA</sequence>
<dbReference type="InterPro" id="IPR012318">
    <property type="entry name" value="HTH_CRP"/>
</dbReference>
<dbReference type="RefSeq" id="WP_353301979.1">
    <property type="nucleotide sequence ID" value="NZ_BAABWN010000003.1"/>
</dbReference>
<evidence type="ECO:0000256" key="1">
    <source>
        <dbReference type="ARBA" id="ARBA00023015"/>
    </source>
</evidence>